<comment type="catalytic activity">
    <reaction evidence="1">
        <text>a 3-(acyloxy)acyl derivative of bacterial toxin + H2O = a 3-hydroxyacyl derivative of bacterial toxin + a fatty acid + H(+)</text>
        <dbReference type="Rhea" id="RHEA:12032"/>
        <dbReference type="ChEBI" id="CHEBI:15377"/>
        <dbReference type="ChEBI" id="CHEBI:15378"/>
        <dbReference type="ChEBI" id="CHEBI:28868"/>
        <dbReference type="ChEBI" id="CHEBI:136853"/>
        <dbReference type="ChEBI" id="CHEBI:140675"/>
        <dbReference type="EC" id="3.1.1.77"/>
    </reaction>
</comment>
<name>A0ABV7G9Z7_9GAMM</name>
<dbReference type="EMBL" id="JBHRTD010000001">
    <property type="protein sequence ID" value="MFC3137060.1"/>
    <property type="molecule type" value="Genomic_DNA"/>
</dbReference>
<protein>
    <recommendedName>
        <fullName evidence="1">Lipid A deacylase</fullName>
        <ecNumber evidence="1">3.1.1.77</ecNumber>
    </recommendedName>
    <alternativeName>
        <fullName evidence="1">LPS 3-O-deacylase</fullName>
    </alternativeName>
    <alternativeName>
        <fullName evidence="1">Outer membrane enzyme</fullName>
    </alternativeName>
</protein>
<organism evidence="2 3">
    <name type="scientific">Shewanella submarina</name>
    <dbReference type="NCBI Taxonomy" id="2016376"/>
    <lineage>
        <taxon>Bacteria</taxon>
        <taxon>Pseudomonadati</taxon>
        <taxon>Pseudomonadota</taxon>
        <taxon>Gammaproteobacteria</taxon>
        <taxon>Alteromonadales</taxon>
        <taxon>Shewanellaceae</taxon>
        <taxon>Shewanella</taxon>
    </lineage>
</organism>
<comment type="similarity">
    <text evidence="1">Belongs to the PagL family.</text>
</comment>
<sequence length="177" mass="19969">MKPVKVIVLVFVFILSFPLKATGLGVSLDYIQGEGDVQGVKLAAQYHTDWLSRLSEHLHLYFETSANFWEFGANNRYDSNLVLSLSPVIQYPLFTLGEQEVLAELGIGVALLDDTTFAGKDVSTHYQFEDRFGVLTRFGSRDEHSVTLRYFHYSNAGLDSPNPGLDFVALSYAYRFR</sequence>
<dbReference type="Gene3D" id="2.40.160.20">
    <property type="match status" value="1"/>
</dbReference>
<gene>
    <name evidence="2" type="ORF">ACFOE0_02495</name>
</gene>
<dbReference type="Proteomes" id="UP001595621">
    <property type="component" value="Unassembled WGS sequence"/>
</dbReference>
<keyword evidence="3" id="KW-1185">Reference proteome</keyword>
<reference evidence="3" key="1">
    <citation type="journal article" date="2019" name="Int. J. Syst. Evol. Microbiol.">
        <title>The Global Catalogue of Microorganisms (GCM) 10K type strain sequencing project: providing services to taxonomists for standard genome sequencing and annotation.</title>
        <authorList>
            <consortium name="The Broad Institute Genomics Platform"/>
            <consortium name="The Broad Institute Genome Sequencing Center for Infectious Disease"/>
            <person name="Wu L."/>
            <person name="Ma J."/>
        </authorList>
    </citation>
    <scope>NUCLEOTIDE SEQUENCE [LARGE SCALE GENOMIC DNA]</scope>
    <source>
        <strain evidence="3">KCTC 52277</strain>
    </source>
</reference>
<evidence type="ECO:0000313" key="3">
    <source>
        <dbReference type="Proteomes" id="UP001595621"/>
    </source>
</evidence>
<evidence type="ECO:0000313" key="2">
    <source>
        <dbReference type="EMBL" id="MFC3137060.1"/>
    </source>
</evidence>
<dbReference type="InterPro" id="IPR018550">
    <property type="entry name" value="Lipid-A_deacylase-rel"/>
</dbReference>
<keyword evidence="1" id="KW-0998">Cell outer membrane</keyword>
<dbReference type="RefSeq" id="WP_248937370.1">
    <property type="nucleotide sequence ID" value="NZ_JAKILF010000008.1"/>
</dbReference>
<dbReference type="GO" id="GO:0016787">
    <property type="term" value="F:hydrolase activity"/>
    <property type="evidence" value="ECO:0007669"/>
    <property type="project" value="UniProtKB-KW"/>
</dbReference>
<keyword evidence="1 2" id="KW-0378">Hydrolase</keyword>
<comment type="caution">
    <text evidence="2">The sequence shown here is derived from an EMBL/GenBank/DDBJ whole genome shotgun (WGS) entry which is preliminary data.</text>
</comment>
<evidence type="ECO:0000256" key="1">
    <source>
        <dbReference type="PIRNR" id="PIRNR029681"/>
    </source>
</evidence>
<comment type="subunit">
    <text evidence="1">Homodimer.</text>
</comment>
<accession>A0ABV7G9Z7</accession>
<dbReference type="EC" id="3.1.1.77" evidence="1"/>
<proteinExistence type="inferred from homology"/>
<comment type="subcellular location">
    <subcellularLocation>
        <location evidence="1">Cell outer membrane</location>
        <topology evidence="1">Multi-pass membrane protein</topology>
    </subcellularLocation>
</comment>
<comment type="function">
    <text evidence="1">Has lipid A 3-O-deacylase activity. Hydrolyzes the ester bond at the 3 position of lipid A, a bioactive component of lipopolysaccharide (LPS), thereby releasing the primary fatty acyl moiety.</text>
</comment>
<keyword evidence="1" id="KW-0472">Membrane</keyword>
<dbReference type="Pfam" id="PF09411">
    <property type="entry name" value="PagL"/>
    <property type="match status" value="1"/>
</dbReference>
<dbReference type="PIRSF" id="PIRSF029681">
    <property type="entry name" value="PagL"/>
    <property type="match status" value="1"/>
</dbReference>